<dbReference type="InterPro" id="IPR036188">
    <property type="entry name" value="FAD/NAD-bd_sf"/>
</dbReference>
<dbReference type="Proteomes" id="UP001500831">
    <property type="component" value="Unassembled WGS sequence"/>
</dbReference>
<feature type="domain" description="FAD-binding" evidence="1">
    <location>
        <begin position="22"/>
        <end position="346"/>
    </location>
</feature>
<evidence type="ECO:0000313" key="3">
    <source>
        <dbReference type="Proteomes" id="UP001500831"/>
    </source>
</evidence>
<reference evidence="3" key="1">
    <citation type="journal article" date="2019" name="Int. J. Syst. Evol. Microbiol.">
        <title>The Global Catalogue of Microorganisms (GCM) 10K type strain sequencing project: providing services to taxonomists for standard genome sequencing and annotation.</title>
        <authorList>
            <consortium name="The Broad Institute Genomics Platform"/>
            <consortium name="The Broad Institute Genome Sequencing Center for Infectious Disease"/>
            <person name="Wu L."/>
            <person name="Ma J."/>
        </authorList>
    </citation>
    <scope>NUCLEOTIDE SEQUENCE [LARGE SCALE GENOMIC DNA]</scope>
    <source>
        <strain evidence="3">JCM 6242</strain>
    </source>
</reference>
<name>A0ABP6IPN9_9ACTN</name>
<keyword evidence="3" id="KW-1185">Reference proteome</keyword>
<comment type="caution">
    <text evidence="2">The sequence shown here is derived from an EMBL/GenBank/DDBJ whole genome shotgun (WGS) entry which is preliminary data.</text>
</comment>
<dbReference type="Gene3D" id="3.50.50.60">
    <property type="entry name" value="FAD/NAD(P)-binding domain"/>
    <property type="match status" value="1"/>
</dbReference>
<gene>
    <name evidence="2" type="ORF">GCM10010517_66580</name>
</gene>
<dbReference type="InterPro" id="IPR002938">
    <property type="entry name" value="FAD-bd"/>
</dbReference>
<proteinExistence type="predicted"/>
<dbReference type="GO" id="GO:0004497">
    <property type="term" value="F:monooxygenase activity"/>
    <property type="evidence" value="ECO:0007669"/>
    <property type="project" value="UniProtKB-KW"/>
</dbReference>
<keyword evidence="2" id="KW-0560">Oxidoreductase</keyword>
<dbReference type="PANTHER" id="PTHR43422:SF3">
    <property type="entry name" value="THIAMINE THIAZOLE SYNTHASE"/>
    <property type="match status" value="1"/>
</dbReference>
<dbReference type="EMBL" id="BAAAVI010000069">
    <property type="protein sequence ID" value="GAA2900857.1"/>
    <property type="molecule type" value="Genomic_DNA"/>
</dbReference>
<dbReference type="SUPFAM" id="SSF51905">
    <property type="entry name" value="FAD/NAD(P)-binding domain"/>
    <property type="match status" value="1"/>
</dbReference>
<protein>
    <submittedName>
        <fullName evidence="2">FAD-binding monooxygenase</fullName>
    </submittedName>
</protein>
<organism evidence="2 3">
    <name type="scientific">Streptosporangium fragile</name>
    <dbReference type="NCBI Taxonomy" id="46186"/>
    <lineage>
        <taxon>Bacteria</taxon>
        <taxon>Bacillati</taxon>
        <taxon>Actinomycetota</taxon>
        <taxon>Actinomycetes</taxon>
        <taxon>Streptosporangiales</taxon>
        <taxon>Streptosporangiaceae</taxon>
        <taxon>Streptosporangium</taxon>
    </lineage>
</organism>
<dbReference type="PANTHER" id="PTHR43422">
    <property type="entry name" value="THIAMINE THIAZOLE SYNTHASE"/>
    <property type="match status" value="1"/>
</dbReference>
<evidence type="ECO:0000313" key="2">
    <source>
        <dbReference type="EMBL" id="GAA2900857.1"/>
    </source>
</evidence>
<dbReference type="Pfam" id="PF01494">
    <property type="entry name" value="FAD_binding_3"/>
    <property type="match status" value="1"/>
</dbReference>
<evidence type="ECO:0000259" key="1">
    <source>
        <dbReference type="Pfam" id="PF01494"/>
    </source>
</evidence>
<keyword evidence="2" id="KW-0503">Monooxygenase</keyword>
<accession>A0ABP6IPN9</accession>
<sequence>MHDITVTAVEAPMTRKAGEHAIVLGAGVSGLLAARVLTDFYERVSLVERDPLGGGEPRRGVPQGFHAHALLPRGLQVMEELFPGVTAEMVAAGAVPYEMIVQLRMIMGGYEFAKMPTGESGVSATRPFLESHLLRRVRRLDNVELLDRSQVTGVMTGDGRVVGATVAGDGGERELPADLVVDAMGRGGRALAWLEAMGFDRPEEETVKVGVAYATWYLRLPERALGEDRMILVGSYPGQPKGAALCAVEGDRWLVTLGGSAGMRPPTDPEGFYAWLDEAAPADVAAAVRAAEPLGEIGAARIPTSVRRRYERLARFPEGLLVTGDAICNFNPIYGQGMAVGALEALTMRDSLRGGVDDLARRYFAAVARVLDPAWQLSTGADLALREAKEARPLRVRALNAYVRRLQRVAARDPRVAVAFSRVSGLLDPPSALMRPGVVWRAVRG</sequence>